<dbReference type="AlphaFoldDB" id="A0A8K0STR1"/>
<dbReference type="EMBL" id="JAGPNK010000005">
    <property type="protein sequence ID" value="KAH7320755.1"/>
    <property type="molecule type" value="Genomic_DNA"/>
</dbReference>
<evidence type="ECO:0000313" key="1">
    <source>
        <dbReference type="EMBL" id="KAH7320755.1"/>
    </source>
</evidence>
<dbReference type="Proteomes" id="UP000813444">
    <property type="component" value="Unassembled WGS sequence"/>
</dbReference>
<accession>A0A8K0STR1</accession>
<evidence type="ECO:0000313" key="2">
    <source>
        <dbReference type="Proteomes" id="UP000813444"/>
    </source>
</evidence>
<organism evidence="1 2">
    <name type="scientific">Stachybotrys elegans</name>
    <dbReference type="NCBI Taxonomy" id="80388"/>
    <lineage>
        <taxon>Eukaryota</taxon>
        <taxon>Fungi</taxon>
        <taxon>Dikarya</taxon>
        <taxon>Ascomycota</taxon>
        <taxon>Pezizomycotina</taxon>
        <taxon>Sordariomycetes</taxon>
        <taxon>Hypocreomycetidae</taxon>
        <taxon>Hypocreales</taxon>
        <taxon>Stachybotryaceae</taxon>
        <taxon>Stachybotrys</taxon>
    </lineage>
</organism>
<name>A0A8K0STR1_9HYPO</name>
<proteinExistence type="predicted"/>
<keyword evidence="2" id="KW-1185">Reference proteome</keyword>
<sequence>MAVLTAFFISEKETARLYSLIATTDAVAHTFASPLVQLGWARSLHIGGKWLVLPFLVLMVHTTLLPHALGRQKRIVTNKNLLSANIRSLPYGQSTLEHGNM</sequence>
<comment type="caution">
    <text evidence="1">The sequence shown here is derived from an EMBL/GenBank/DDBJ whole genome shotgun (WGS) entry which is preliminary data.</text>
</comment>
<protein>
    <submittedName>
        <fullName evidence="1">Uncharacterized protein</fullName>
    </submittedName>
</protein>
<dbReference type="OrthoDB" id="194139at2759"/>
<gene>
    <name evidence="1" type="ORF">B0I35DRAFT_199265</name>
</gene>
<reference evidence="1" key="1">
    <citation type="journal article" date="2021" name="Nat. Commun.">
        <title>Genetic determinants of endophytism in the Arabidopsis root mycobiome.</title>
        <authorList>
            <person name="Mesny F."/>
            <person name="Miyauchi S."/>
            <person name="Thiergart T."/>
            <person name="Pickel B."/>
            <person name="Atanasova L."/>
            <person name="Karlsson M."/>
            <person name="Huettel B."/>
            <person name="Barry K.W."/>
            <person name="Haridas S."/>
            <person name="Chen C."/>
            <person name="Bauer D."/>
            <person name="Andreopoulos W."/>
            <person name="Pangilinan J."/>
            <person name="LaButti K."/>
            <person name="Riley R."/>
            <person name="Lipzen A."/>
            <person name="Clum A."/>
            <person name="Drula E."/>
            <person name="Henrissat B."/>
            <person name="Kohler A."/>
            <person name="Grigoriev I.V."/>
            <person name="Martin F.M."/>
            <person name="Hacquard S."/>
        </authorList>
    </citation>
    <scope>NUCLEOTIDE SEQUENCE</scope>
    <source>
        <strain evidence="1">MPI-CAGE-CH-0235</strain>
    </source>
</reference>